<dbReference type="InterPro" id="IPR006311">
    <property type="entry name" value="TAT_signal"/>
</dbReference>
<sequence>MSDPRNAFSRRALLRYSAVGLAAVGGGSLLAACQTTDPETGQPEGGAGLQQRVDSGQPLRLAVANEPPYTKLEANGELTGASPDVTKAVLKRMGITNVQGVQTDYDSMIPGLNADRWDIVTAGLFMNKTRCAQVLYASPDIVSTESFAVPKGNPKGLTTVEDLKNKDVTVAVLAGSFELKTAKSLGVDEAKLPTYPRAPDALQGMRDKRVDAILLPTLSLEALKEQQGGDFEITPPLDAFPKTGAGAAFRKSDADFHAKFDAELQKFKQTDEFQQILDKWGFQAKAAREATTEELCATEG</sequence>
<proteinExistence type="predicted"/>
<feature type="domain" description="Solute-binding protein family 3/N-terminal" evidence="3">
    <location>
        <begin position="58"/>
        <end position="284"/>
    </location>
</feature>
<dbReference type="SMART" id="SM00062">
    <property type="entry name" value="PBPb"/>
    <property type="match status" value="1"/>
</dbReference>
<dbReference type="PANTHER" id="PTHR35936">
    <property type="entry name" value="MEMBRANE-BOUND LYTIC MUREIN TRANSGLYCOSYLASE F"/>
    <property type="match status" value="1"/>
</dbReference>
<feature type="chain" id="PRO_5003600738" evidence="2">
    <location>
        <begin position="32"/>
        <end position="300"/>
    </location>
</feature>
<dbReference type="EMBL" id="CM001439">
    <property type="protein sequence ID" value="EHR52290.1"/>
    <property type="molecule type" value="Genomic_DNA"/>
</dbReference>
<keyword evidence="5" id="KW-1185">Reference proteome</keyword>
<dbReference type="PROSITE" id="PS51318">
    <property type="entry name" value="TAT"/>
    <property type="match status" value="1"/>
</dbReference>
<dbReference type="InterPro" id="IPR001638">
    <property type="entry name" value="Solute-binding_3/MltF_N"/>
</dbReference>
<dbReference type="eggNOG" id="COG0834">
    <property type="taxonomic scope" value="Bacteria"/>
</dbReference>
<dbReference type="InterPro" id="IPR014337">
    <property type="entry name" value="Ectoine_EhuB"/>
</dbReference>
<keyword evidence="1 2" id="KW-0732">Signal</keyword>
<evidence type="ECO:0000256" key="2">
    <source>
        <dbReference type="SAM" id="SignalP"/>
    </source>
</evidence>
<evidence type="ECO:0000313" key="5">
    <source>
        <dbReference type="Proteomes" id="UP000004926"/>
    </source>
</evidence>
<dbReference type="SUPFAM" id="SSF53850">
    <property type="entry name" value="Periplasmic binding protein-like II"/>
    <property type="match status" value="1"/>
</dbReference>
<dbReference type="AlphaFoldDB" id="H5X5T6"/>
<protein>
    <submittedName>
        <fullName evidence="4">Ectoine/hydroxyectoine ABC transporter solute-binding protein</fullName>
    </submittedName>
</protein>
<dbReference type="NCBIfam" id="TIGR02995">
    <property type="entry name" value="ectoine_ehuB"/>
    <property type="match status" value="1"/>
</dbReference>
<dbReference type="PROSITE" id="PS51257">
    <property type="entry name" value="PROKAR_LIPOPROTEIN"/>
    <property type="match status" value="1"/>
</dbReference>
<dbReference type="GO" id="GO:0051470">
    <property type="term" value="P:ectoine transmembrane transport"/>
    <property type="evidence" value="ECO:0007669"/>
    <property type="project" value="InterPro"/>
</dbReference>
<organism evidence="4 5">
    <name type="scientific">Saccharomonospora marina XMU15</name>
    <dbReference type="NCBI Taxonomy" id="882083"/>
    <lineage>
        <taxon>Bacteria</taxon>
        <taxon>Bacillati</taxon>
        <taxon>Actinomycetota</taxon>
        <taxon>Actinomycetes</taxon>
        <taxon>Pseudonocardiales</taxon>
        <taxon>Pseudonocardiaceae</taxon>
        <taxon>Saccharomonospora</taxon>
    </lineage>
</organism>
<evidence type="ECO:0000259" key="3">
    <source>
        <dbReference type="SMART" id="SM00062"/>
    </source>
</evidence>
<gene>
    <name evidence="4" type="ORF">SacmaDRAFT_4095</name>
</gene>
<name>H5X5T6_9PSEU</name>
<reference evidence="4 5" key="1">
    <citation type="journal article" date="2012" name="Stand. Genomic Sci.">
        <title>Genome sequence of the ocean sediment bacterium Saccharomonospora marina type strain (XMU15(T)).</title>
        <authorList>
            <person name="Klenk H.P."/>
            <person name="Lu M."/>
            <person name="Lucas S."/>
            <person name="Lapidus A."/>
            <person name="Copeland A."/>
            <person name="Pitluck S."/>
            <person name="Goodwin L.A."/>
            <person name="Han C."/>
            <person name="Tapia R."/>
            <person name="Brambilla E.M."/>
            <person name="Potter G."/>
            <person name="Land M."/>
            <person name="Ivanova N."/>
            <person name="Rohde M."/>
            <person name="Goker M."/>
            <person name="Detter J.C."/>
            <person name="Li W.J."/>
            <person name="Kyrpides N.C."/>
            <person name="Woyke T."/>
        </authorList>
    </citation>
    <scope>NUCLEOTIDE SEQUENCE [LARGE SCALE GENOMIC DNA]</scope>
    <source>
        <strain evidence="4 5">XMU15</strain>
    </source>
</reference>
<dbReference type="Gene3D" id="3.40.190.10">
    <property type="entry name" value="Periplasmic binding protein-like II"/>
    <property type="match status" value="2"/>
</dbReference>
<evidence type="ECO:0000313" key="4">
    <source>
        <dbReference type="EMBL" id="EHR52290.1"/>
    </source>
</evidence>
<evidence type="ECO:0000256" key="1">
    <source>
        <dbReference type="ARBA" id="ARBA00022729"/>
    </source>
</evidence>
<dbReference type="Pfam" id="PF00497">
    <property type="entry name" value="SBP_bac_3"/>
    <property type="match status" value="1"/>
</dbReference>
<accession>H5X5T6</accession>
<dbReference type="STRING" id="882083.SacmaDRAFT_4095"/>
<dbReference type="PANTHER" id="PTHR35936:SF17">
    <property type="entry name" value="ARGININE-BINDING EXTRACELLULAR PROTEIN ARTP"/>
    <property type="match status" value="1"/>
</dbReference>
<dbReference type="HOGENOM" id="CLU_019602_2_0_11"/>
<dbReference type="Proteomes" id="UP000004926">
    <property type="component" value="Chromosome"/>
</dbReference>
<feature type="signal peptide" evidence="2">
    <location>
        <begin position="1"/>
        <end position="31"/>
    </location>
</feature>
<dbReference type="GO" id="GO:0033294">
    <property type="term" value="F:ectoine binding"/>
    <property type="evidence" value="ECO:0007669"/>
    <property type="project" value="InterPro"/>
</dbReference>
<dbReference type="RefSeq" id="WP_009155668.1">
    <property type="nucleotide sequence ID" value="NZ_CM001439.1"/>
</dbReference>